<gene>
    <name evidence="6" type="ORF">HMPREF0216_00898</name>
</gene>
<feature type="domain" description="4Fe-4S ferredoxin-type" evidence="5">
    <location>
        <begin position="182"/>
        <end position="210"/>
    </location>
</feature>
<dbReference type="PROSITE" id="PS50902">
    <property type="entry name" value="FLAVODOXIN_LIKE"/>
    <property type="match status" value="1"/>
</dbReference>
<dbReference type="PATRIC" id="fig|545697.3.peg.885"/>
<dbReference type="InterPro" id="IPR017896">
    <property type="entry name" value="4Fe4S_Fe-S-bd"/>
</dbReference>
<dbReference type="SUPFAM" id="SSF54862">
    <property type="entry name" value="4Fe-4S ferredoxins"/>
    <property type="match status" value="1"/>
</dbReference>
<evidence type="ECO:0000313" key="7">
    <source>
        <dbReference type="Proteomes" id="UP000010420"/>
    </source>
</evidence>
<protein>
    <submittedName>
        <fullName evidence="6">4Fe-4S binding domain protein</fullName>
    </submittedName>
</protein>
<dbReference type="Gene3D" id="3.30.70.20">
    <property type="match status" value="1"/>
</dbReference>
<dbReference type="NCBIfam" id="NF038196">
    <property type="entry name" value="ferrodoxin_EFR1"/>
    <property type="match status" value="1"/>
</dbReference>
<dbReference type="InterPro" id="IPR029039">
    <property type="entry name" value="Flavoprotein-like_sf"/>
</dbReference>
<dbReference type="Proteomes" id="UP000010420">
    <property type="component" value="Unassembled WGS sequence"/>
</dbReference>
<dbReference type="STRING" id="545697.HMPREF0216_00898"/>
<dbReference type="Pfam" id="PF12724">
    <property type="entry name" value="Flavodoxin_5"/>
    <property type="match status" value="1"/>
</dbReference>
<dbReference type="RefSeq" id="WP_005211504.1">
    <property type="nucleotide sequence ID" value="NZ_KB291618.1"/>
</dbReference>
<reference evidence="6 7" key="1">
    <citation type="submission" date="2012-05" db="EMBL/GenBank/DDBJ databases">
        <authorList>
            <person name="Weinstock G."/>
            <person name="Sodergren E."/>
            <person name="Lobos E.A."/>
            <person name="Fulton L."/>
            <person name="Fulton R."/>
            <person name="Courtney L."/>
            <person name="Fronick C."/>
            <person name="O'Laughlin M."/>
            <person name="Godfrey J."/>
            <person name="Wilson R.M."/>
            <person name="Miner T."/>
            <person name="Farmer C."/>
            <person name="Delehaunty K."/>
            <person name="Cordes M."/>
            <person name="Minx P."/>
            <person name="Tomlinson C."/>
            <person name="Chen J."/>
            <person name="Wollam A."/>
            <person name="Pepin K.H."/>
            <person name="Bhonagiri V."/>
            <person name="Zhang X."/>
            <person name="Suruliraj S."/>
            <person name="Warren W."/>
            <person name="Mitreva M."/>
            <person name="Mardis E.R."/>
            <person name="Wilson R.K."/>
        </authorList>
    </citation>
    <scope>NUCLEOTIDE SEQUENCE [LARGE SCALE GENOMIC DNA]</scope>
    <source>
        <strain evidence="6 7">DSM 1785</strain>
    </source>
</reference>
<proteinExistence type="predicted"/>
<dbReference type="HOGENOM" id="CLU_069541_0_0_9"/>
<dbReference type="InterPro" id="IPR047964">
    <property type="entry name" value="EFR1-like"/>
</dbReference>
<keyword evidence="1" id="KW-0479">Metal-binding</keyword>
<dbReference type="GO" id="GO:0016651">
    <property type="term" value="F:oxidoreductase activity, acting on NAD(P)H"/>
    <property type="evidence" value="ECO:0007669"/>
    <property type="project" value="UniProtKB-ARBA"/>
</dbReference>
<accession>L1QJE1</accession>
<evidence type="ECO:0000256" key="1">
    <source>
        <dbReference type="ARBA" id="ARBA00022723"/>
    </source>
</evidence>
<organism evidence="6 7">
    <name type="scientific">Clostridium celatum DSM 1785</name>
    <dbReference type="NCBI Taxonomy" id="545697"/>
    <lineage>
        <taxon>Bacteria</taxon>
        <taxon>Bacillati</taxon>
        <taxon>Bacillota</taxon>
        <taxon>Clostridia</taxon>
        <taxon>Eubacteriales</taxon>
        <taxon>Clostridiaceae</taxon>
        <taxon>Clostridium</taxon>
    </lineage>
</organism>
<keyword evidence="7" id="KW-1185">Reference proteome</keyword>
<comment type="caution">
    <text evidence="6">The sequence shown here is derived from an EMBL/GenBank/DDBJ whole genome shotgun (WGS) entry which is preliminary data.</text>
</comment>
<dbReference type="AlphaFoldDB" id="L1QJE1"/>
<evidence type="ECO:0000259" key="4">
    <source>
        <dbReference type="PROSITE" id="PS50902"/>
    </source>
</evidence>
<dbReference type="GO" id="GO:0051536">
    <property type="term" value="F:iron-sulfur cluster binding"/>
    <property type="evidence" value="ECO:0007669"/>
    <property type="project" value="UniProtKB-KW"/>
</dbReference>
<dbReference type="PROSITE" id="PS00198">
    <property type="entry name" value="4FE4S_FER_1"/>
    <property type="match status" value="1"/>
</dbReference>
<dbReference type="EMBL" id="AMEZ01000026">
    <property type="protein sequence ID" value="EKY28056.1"/>
    <property type="molecule type" value="Genomic_DNA"/>
</dbReference>
<dbReference type="GO" id="GO:0010181">
    <property type="term" value="F:FMN binding"/>
    <property type="evidence" value="ECO:0007669"/>
    <property type="project" value="InterPro"/>
</dbReference>
<dbReference type="PANTHER" id="PTHR43122:SF1">
    <property type="entry name" value="IRON-SULFUR-BINDING PROTEIN"/>
    <property type="match status" value="1"/>
</dbReference>
<name>L1QJE1_9CLOT</name>
<sequence length="263" mass="29269">MNKNLKILYFSPTSGTKKIVKAIAESIDSNYEEFDITLPQNRTNNITFSSDDLVIVGMPTYAGRFPRLLHNFLDKITANNTLGVFITTYGNRDYEDALLEQYDIFTSKGFIGLGAATFITEHSSTSKLATGRPHAEDLKTASDFGCKIIKRLKEINSLSDLNSLTLPGSMPYVEKNIPSMPFAPETNEKCVTCGICAKHCPTSAIDFLDYRTIDISKCIKCNSCVKRCPLNAKAMTSEPYKNMQNMLIANFAHNEKVPETFLA</sequence>
<dbReference type="PANTHER" id="PTHR43122">
    <property type="entry name" value="FERREDOXIN SUBUNIT OF PYRUVATE:FLAVODOXIN OXIDOREDUCTASE-RELATED"/>
    <property type="match status" value="1"/>
</dbReference>
<evidence type="ECO:0000256" key="3">
    <source>
        <dbReference type="ARBA" id="ARBA00023014"/>
    </source>
</evidence>
<dbReference type="InterPro" id="IPR026816">
    <property type="entry name" value="Flavodoxin_dom"/>
</dbReference>
<dbReference type="PROSITE" id="PS51379">
    <property type="entry name" value="4FE4S_FER_2"/>
    <property type="match status" value="2"/>
</dbReference>
<feature type="domain" description="Flavodoxin-like" evidence="4">
    <location>
        <begin position="5"/>
        <end position="149"/>
    </location>
</feature>
<keyword evidence="2" id="KW-0408">Iron</keyword>
<dbReference type="InterPro" id="IPR008254">
    <property type="entry name" value="Flavodoxin/NO_synth"/>
</dbReference>
<dbReference type="SUPFAM" id="SSF52218">
    <property type="entry name" value="Flavoproteins"/>
    <property type="match status" value="1"/>
</dbReference>
<evidence type="ECO:0000256" key="2">
    <source>
        <dbReference type="ARBA" id="ARBA00023004"/>
    </source>
</evidence>
<dbReference type="InterPro" id="IPR017900">
    <property type="entry name" value="4Fe4S_Fe_S_CS"/>
</dbReference>
<keyword evidence="3" id="KW-0411">Iron-sulfur</keyword>
<dbReference type="Pfam" id="PF12838">
    <property type="entry name" value="Fer4_7"/>
    <property type="match status" value="1"/>
</dbReference>
<evidence type="ECO:0000313" key="6">
    <source>
        <dbReference type="EMBL" id="EKY28056.1"/>
    </source>
</evidence>
<feature type="domain" description="4Fe-4S ferredoxin-type" evidence="5">
    <location>
        <begin position="212"/>
        <end position="238"/>
    </location>
</feature>
<dbReference type="GO" id="GO:0046872">
    <property type="term" value="F:metal ion binding"/>
    <property type="evidence" value="ECO:0007669"/>
    <property type="project" value="UniProtKB-KW"/>
</dbReference>
<dbReference type="eggNOG" id="COG2768">
    <property type="taxonomic scope" value="Bacteria"/>
</dbReference>
<dbReference type="Gene3D" id="3.40.50.360">
    <property type="match status" value="1"/>
</dbReference>
<evidence type="ECO:0000259" key="5">
    <source>
        <dbReference type="PROSITE" id="PS51379"/>
    </source>
</evidence>